<dbReference type="InterPro" id="IPR013321">
    <property type="entry name" value="Arc_rbn_hlx_hlx"/>
</dbReference>
<proteinExistence type="predicted"/>
<dbReference type="GO" id="GO:0006355">
    <property type="term" value="P:regulation of DNA-templated transcription"/>
    <property type="evidence" value="ECO:0007669"/>
    <property type="project" value="InterPro"/>
</dbReference>
<dbReference type="EMBL" id="BIFY01000097">
    <property type="protein sequence ID" value="GCE61957.1"/>
    <property type="molecule type" value="Genomic_DNA"/>
</dbReference>
<comment type="caution">
    <text evidence="2">The sequence shown here is derived from an EMBL/GenBank/DDBJ whole genome shotgun (WGS) entry which is preliminary data.</text>
</comment>
<organism evidence="2 3">
    <name type="scientific">Microcystis aeruginosa NIES-4285</name>
    <dbReference type="NCBI Taxonomy" id="2497681"/>
    <lineage>
        <taxon>Bacteria</taxon>
        <taxon>Bacillati</taxon>
        <taxon>Cyanobacteriota</taxon>
        <taxon>Cyanophyceae</taxon>
        <taxon>Oscillatoriophycideae</taxon>
        <taxon>Chroococcales</taxon>
        <taxon>Microcystaceae</taxon>
        <taxon>Microcystis</taxon>
    </lineage>
</organism>
<dbReference type="Proteomes" id="UP000289660">
    <property type="component" value="Unassembled WGS sequence"/>
</dbReference>
<evidence type="ECO:0000259" key="1">
    <source>
        <dbReference type="Pfam" id="PF01402"/>
    </source>
</evidence>
<protein>
    <recommendedName>
        <fullName evidence="1">Ribbon-helix-helix protein CopG domain-containing protein</fullName>
    </recommendedName>
</protein>
<accession>A0A402DIA8</accession>
<gene>
    <name evidence="2" type="ORF">MiAbB_03901</name>
</gene>
<reference evidence="3" key="1">
    <citation type="submission" date="2018-12" db="EMBL/GenBank/DDBJ databases">
        <title>Genome sequence of Microcystis aeruginosa NIES-4285.</title>
        <authorList>
            <person name="Tanabe Y."/>
        </authorList>
    </citation>
    <scope>NUCLEOTIDE SEQUENCE [LARGE SCALE GENOMIC DNA]</scope>
    <source>
        <strain evidence="3">NIES-4285</strain>
    </source>
</reference>
<name>A0A402DIA8_MICAE</name>
<dbReference type="AlphaFoldDB" id="A0A402DIA8"/>
<feature type="domain" description="Ribbon-helix-helix protein CopG" evidence="1">
    <location>
        <begin position="7"/>
        <end position="47"/>
    </location>
</feature>
<dbReference type="InterPro" id="IPR002145">
    <property type="entry name" value="CopG"/>
</dbReference>
<dbReference type="Pfam" id="PF01402">
    <property type="entry name" value="RHH_1"/>
    <property type="match status" value="1"/>
</dbReference>
<sequence>MTMPNQKVSVSLPEATLRFIEHYRTAKGCESRSQVIEEALSLLRERELETAYRESSLEIDEAWDVVIADGLADETW</sequence>
<evidence type="ECO:0000313" key="2">
    <source>
        <dbReference type="EMBL" id="GCE61957.1"/>
    </source>
</evidence>
<dbReference type="Gene3D" id="1.10.1220.10">
    <property type="entry name" value="Met repressor-like"/>
    <property type="match status" value="1"/>
</dbReference>
<evidence type="ECO:0000313" key="3">
    <source>
        <dbReference type="Proteomes" id="UP000289660"/>
    </source>
</evidence>
<dbReference type="InterPro" id="IPR010985">
    <property type="entry name" value="Ribbon_hlx_hlx"/>
</dbReference>
<dbReference type="SUPFAM" id="SSF47598">
    <property type="entry name" value="Ribbon-helix-helix"/>
    <property type="match status" value="1"/>
</dbReference>